<feature type="compositionally biased region" description="Polar residues" evidence="1">
    <location>
        <begin position="40"/>
        <end position="51"/>
    </location>
</feature>
<organism evidence="2">
    <name type="scientific">marine metagenome</name>
    <dbReference type="NCBI Taxonomy" id="408172"/>
    <lineage>
        <taxon>unclassified sequences</taxon>
        <taxon>metagenomes</taxon>
        <taxon>ecological metagenomes</taxon>
    </lineage>
</organism>
<dbReference type="AlphaFoldDB" id="A0A383F3H2"/>
<gene>
    <name evidence="2" type="ORF">METZ01_LOCUS515944</name>
</gene>
<feature type="region of interest" description="Disordered" evidence="1">
    <location>
        <begin position="32"/>
        <end position="71"/>
    </location>
</feature>
<reference evidence="2" key="1">
    <citation type="submission" date="2018-05" db="EMBL/GenBank/DDBJ databases">
        <authorList>
            <person name="Lanie J.A."/>
            <person name="Ng W.-L."/>
            <person name="Kazmierczak K.M."/>
            <person name="Andrzejewski T.M."/>
            <person name="Davidsen T.M."/>
            <person name="Wayne K.J."/>
            <person name="Tettelin H."/>
            <person name="Glass J.I."/>
            <person name="Rusch D."/>
            <person name="Podicherti R."/>
            <person name="Tsui H.-C.T."/>
            <person name="Winkler M.E."/>
        </authorList>
    </citation>
    <scope>NUCLEOTIDE SEQUENCE</scope>
</reference>
<proteinExistence type="predicted"/>
<evidence type="ECO:0000256" key="1">
    <source>
        <dbReference type="SAM" id="MobiDB-lite"/>
    </source>
</evidence>
<dbReference type="EMBL" id="UINC01230810">
    <property type="protein sequence ID" value="SVE63090.1"/>
    <property type="molecule type" value="Genomic_DNA"/>
</dbReference>
<sequence length="134" mass="15007">MLQYKMKISAFFLFTVFSGALVYADGSWPQWRGPNRDGSSKASTKLANSWPETGPKLLWESEPVPSGDDGGFGSVVATEDRAYVSLVWHRDVPTPTRTVDNLALRKIGARRTNLPKEVIDKMEQARINLSPRLR</sequence>
<evidence type="ECO:0000313" key="2">
    <source>
        <dbReference type="EMBL" id="SVE63090.1"/>
    </source>
</evidence>
<name>A0A383F3H2_9ZZZZ</name>
<feature type="non-terminal residue" evidence="2">
    <location>
        <position position="134"/>
    </location>
</feature>
<protein>
    <submittedName>
        <fullName evidence="2">Uncharacterized protein</fullName>
    </submittedName>
</protein>
<accession>A0A383F3H2</accession>